<evidence type="ECO:0000313" key="2">
    <source>
        <dbReference type="EMBL" id="EFB77279.1"/>
    </source>
</evidence>
<gene>
    <name evidence="2" type="ORF">SUBVAR_04440</name>
</gene>
<dbReference type="eggNOG" id="COG3645">
    <property type="taxonomic scope" value="Bacteria"/>
</dbReference>
<reference evidence="2" key="1">
    <citation type="submission" date="2009-12" db="EMBL/GenBank/DDBJ databases">
        <authorList>
            <person name="Weinstock G."/>
            <person name="Sodergren E."/>
            <person name="Clifton S."/>
            <person name="Fulton L."/>
            <person name="Fulton B."/>
            <person name="Courtney L."/>
            <person name="Fronick C."/>
            <person name="Harrison M."/>
            <person name="Strong C."/>
            <person name="Farmer C."/>
            <person name="Delahaunty K."/>
            <person name="Markovic C."/>
            <person name="Hall O."/>
            <person name="Minx P."/>
            <person name="Tomlinson C."/>
            <person name="Mitreva M."/>
            <person name="Nelson J."/>
            <person name="Hou S."/>
            <person name="Wollam A."/>
            <person name="Pepin K.H."/>
            <person name="Johnson M."/>
            <person name="Bhonagiri V."/>
            <person name="Nash W.E."/>
            <person name="Warren W."/>
            <person name="Chinwalla A."/>
            <person name="Mardis E.R."/>
            <person name="Wilson R.K."/>
        </authorList>
    </citation>
    <scope>NUCLEOTIDE SEQUENCE [LARGE SCALE GENOMIC DNA]</scope>
    <source>
        <strain evidence="2">DSM 15176</strain>
    </source>
</reference>
<dbReference type="Pfam" id="PF03374">
    <property type="entry name" value="ANT"/>
    <property type="match status" value="1"/>
</dbReference>
<feature type="domain" description="Bro-N" evidence="1">
    <location>
        <begin position="1"/>
        <end position="106"/>
    </location>
</feature>
<evidence type="ECO:0000259" key="1">
    <source>
        <dbReference type="PROSITE" id="PS51750"/>
    </source>
</evidence>
<dbReference type="Proteomes" id="UP000003438">
    <property type="component" value="Unassembled WGS sequence"/>
</dbReference>
<dbReference type="PANTHER" id="PTHR36180:SF2">
    <property type="entry name" value="BRO FAMILY PROTEIN"/>
    <property type="match status" value="1"/>
</dbReference>
<dbReference type="STRING" id="411471.SUBVAR_04440"/>
<dbReference type="AlphaFoldDB" id="D1PJB9"/>
<organism evidence="2 3">
    <name type="scientific">Subdoligranulum variabile DSM 15176</name>
    <dbReference type="NCBI Taxonomy" id="411471"/>
    <lineage>
        <taxon>Bacteria</taxon>
        <taxon>Bacillati</taxon>
        <taxon>Bacillota</taxon>
        <taxon>Clostridia</taxon>
        <taxon>Eubacteriales</taxon>
        <taxon>Oscillospiraceae</taxon>
        <taxon>Subdoligranulum</taxon>
    </lineage>
</organism>
<dbReference type="EMBL" id="ACBY02000013">
    <property type="protein sequence ID" value="EFB77279.1"/>
    <property type="molecule type" value="Genomic_DNA"/>
</dbReference>
<proteinExistence type="predicted"/>
<dbReference type="OrthoDB" id="9812611at2"/>
<dbReference type="RefSeq" id="WP_007045878.1">
    <property type="nucleotide sequence ID" value="NZ_GG704769.1"/>
</dbReference>
<dbReference type="eggNOG" id="COG3617">
    <property type="taxonomic scope" value="Bacteria"/>
</dbReference>
<sequence length="247" mass="27872">MNQMEIFKNPEFGAIRAVEIDGEPWLVGKDVALALGYKNPQEAIRNHVDAEDKGVSEILTPGGIQKLPIINESGLYSLVLSSKLPKAKQFRRWVTSEVLPSIRQHGAYLTREKLWEVATSPEALLKLCSDLLAEREKNAALQADNARLQGKAVYYDLFIDLRHSTNLRTTAKELEVPERRFVRFLLERRYVYRAPSGCVLPYAKSANEGLFCVKDFCRNGHTGSYTLVTPKGKLHFAELRSLILVTV</sequence>
<name>D1PJB9_9FIRM</name>
<evidence type="ECO:0000313" key="3">
    <source>
        <dbReference type="Proteomes" id="UP000003438"/>
    </source>
</evidence>
<dbReference type="Pfam" id="PF02498">
    <property type="entry name" value="Bro-N"/>
    <property type="match status" value="1"/>
</dbReference>
<comment type="caution">
    <text evidence="2">The sequence shown here is derived from an EMBL/GenBank/DDBJ whole genome shotgun (WGS) entry which is preliminary data.</text>
</comment>
<dbReference type="PANTHER" id="PTHR36180">
    <property type="entry name" value="DNA-BINDING PROTEIN-RELATED-RELATED"/>
    <property type="match status" value="1"/>
</dbReference>
<protein>
    <submittedName>
        <fullName evidence="2">BRO family, N-terminal domain protein</fullName>
    </submittedName>
</protein>
<accession>D1PJB9</accession>
<dbReference type="HOGENOM" id="CLU_046670_0_2_9"/>
<dbReference type="InterPro" id="IPR003497">
    <property type="entry name" value="BRO_N_domain"/>
</dbReference>
<dbReference type="SMART" id="SM01040">
    <property type="entry name" value="Bro-N"/>
    <property type="match status" value="1"/>
</dbReference>
<dbReference type="PROSITE" id="PS51750">
    <property type="entry name" value="BRO_N"/>
    <property type="match status" value="1"/>
</dbReference>
<keyword evidence="3" id="KW-1185">Reference proteome</keyword>
<dbReference type="InterPro" id="IPR005039">
    <property type="entry name" value="Ant_C"/>
</dbReference>
<dbReference type="GO" id="GO:0003677">
    <property type="term" value="F:DNA binding"/>
    <property type="evidence" value="ECO:0007669"/>
    <property type="project" value="InterPro"/>
</dbReference>